<dbReference type="Pfam" id="PF02678">
    <property type="entry name" value="Pirin"/>
    <property type="match status" value="1"/>
</dbReference>
<feature type="domain" description="Pirin N-terminal" evidence="3">
    <location>
        <begin position="7"/>
        <end position="119"/>
    </location>
</feature>
<dbReference type="InterPro" id="IPR011051">
    <property type="entry name" value="RmlC_Cupin_sf"/>
</dbReference>
<evidence type="ECO:0000256" key="1">
    <source>
        <dbReference type="ARBA" id="ARBA00008416"/>
    </source>
</evidence>
<evidence type="ECO:0000259" key="4">
    <source>
        <dbReference type="Pfam" id="PF17954"/>
    </source>
</evidence>
<dbReference type="PANTHER" id="PTHR43212:SF2">
    <property type="entry name" value="PIRIN-LIKE PROTEIN YHAK"/>
    <property type="match status" value="1"/>
</dbReference>
<comment type="similarity">
    <text evidence="1 2">Belongs to the pirin family.</text>
</comment>
<dbReference type="SUPFAM" id="SSF51182">
    <property type="entry name" value="RmlC-like cupins"/>
    <property type="match status" value="1"/>
</dbReference>
<dbReference type="InterPro" id="IPR014710">
    <property type="entry name" value="RmlC-like_jellyroll"/>
</dbReference>
<dbReference type="InterPro" id="IPR012093">
    <property type="entry name" value="Pirin"/>
</dbReference>
<reference evidence="5" key="1">
    <citation type="submission" date="2018-04" db="EMBL/GenBank/DDBJ databases">
        <authorList>
            <person name="Go L.Y."/>
            <person name="Mitchell J.A."/>
        </authorList>
    </citation>
    <scope>NUCLEOTIDE SEQUENCE</scope>
    <source>
        <strain evidence="5">ARTV</strain>
    </source>
</reference>
<dbReference type="InterPro" id="IPR041602">
    <property type="entry name" value="Quercetinase_C"/>
</dbReference>
<dbReference type="Pfam" id="PF17954">
    <property type="entry name" value="Pirin_C_2"/>
    <property type="match status" value="1"/>
</dbReference>
<evidence type="ECO:0000313" key="5">
    <source>
        <dbReference type="EMBL" id="SSW95394.1"/>
    </source>
</evidence>
<dbReference type="PANTHER" id="PTHR43212">
    <property type="entry name" value="QUERCETIN 2,3-DIOXYGENASE"/>
    <property type="match status" value="1"/>
</dbReference>
<organism evidence="5">
    <name type="scientific">Arsenophonus endosymbiont of Trialeurodes vaporariorum</name>
    <dbReference type="NCBI Taxonomy" id="235567"/>
    <lineage>
        <taxon>Bacteria</taxon>
        <taxon>Pseudomonadati</taxon>
        <taxon>Pseudomonadota</taxon>
        <taxon>Gammaproteobacteria</taxon>
        <taxon>Enterobacterales</taxon>
        <taxon>Morganellaceae</taxon>
        <taxon>Arsenophonus</taxon>
    </lineage>
</organism>
<accession>A0A3B0MJ30</accession>
<dbReference type="EMBL" id="UFQR01000004">
    <property type="protein sequence ID" value="SSW95394.1"/>
    <property type="molecule type" value="Genomic_DNA"/>
</dbReference>
<dbReference type="AlphaFoldDB" id="A0A3B0MJ30"/>
<gene>
    <name evidence="5" type="primary">yhaK</name>
    <name evidence="5" type="ORF">ARTV_1252</name>
</gene>
<evidence type="ECO:0000256" key="2">
    <source>
        <dbReference type="RuleBase" id="RU003457"/>
    </source>
</evidence>
<name>A0A3B0MJ30_9GAMM</name>
<evidence type="ECO:0000259" key="3">
    <source>
        <dbReference type="Pfam" id="PF02678"/>
    </source>
</evidence>
<dbReference type="Gene3D" id="2.60.120.10">
    <property type="entry name" value="Jelly Rolls"/>
    <property type="match status" value="2"/>
</dbReference>
<feature type="domain" description="Quercetin 2,3-dioxygenase C-terminal cupin" evidence="4">
    <location>
        <begin position="146"/>
        <end position="233"/>
    </location>
</feature>
<protein>
    <submittedName>
        <fullName evidence="5">Pirin-like protein YhaK</fullName>
    </submittedName>
</protein>
<sequence>MIIPRIQKQCGHADFGWLQAQYTFSFGHYFDPDFTHYGALRVLNRETIAPKAACQAKTYPNINIINFILQRDAEFHDSEGNRIHQSENECLLLSPIPHISYSEHNVSHEKPLIQLQLWINAYVEYFCHPPQKRKLANLANNDALTLLASPNGSENNLKIRQQIWISHIYLKTEQSMTLSLKGKNSYLYSITGIVKLANNNHKIAYIHCSDNAFLMQEQKVKLTAQTDFRGILICLN</sequence>
<proteinExistence type="inferred from homology"/>
<dbReference type="InterPro" id="IPR003829">
    <property type="entry name" value="Pirin_N_dom"/>
</dbReference>